<dbReference type="EMBL" id="AJWJ01000358">
    <property type="protein sequence ID" value="KAF2071611.1"/>
    <property type="molecule type" value="Genomic_DNA"/>
</dbReference>
<dbReference type="OrthoDB" id="2016548at2759"/>
<reference evidence="3" key="1">
    <citation type="submission" date="2020-01" db="EMBL/GenBank/DDBJ databases">
        <title>Development of genomics and gene disruption for Polysphondylium violaceum indicates a role for the polyketide synthase stlB in stalk morphogenesis.</title>
        <authorList>
            <person name="Narita B."/>
            <person name="Kawabe Y."/>
            <person name="Kin K."/>
            <person name="Saito T."/>
            <person name="Gibbs R."/>
            <person name="Kuspa A."/>
            <person name="Muzny D."/>
            <person name="Queller D."/>
            <person name="Richards S."/>
            <person name="Strassman J."/>
            <person name="Sucgang R."/>
            <person name="Worley K."/>
            <person name="Schaap P."/>
        </authorList>
    </citation>
    <scope>NUCLEOTIDE SEQUENCE</scope>
    <source>
        <strain evidence="3">QSvi11</strain>
    </source>
</reference>
<dbReference type="InterPro" id="IPR058581">
    <property type="entry name" value="TM_HPP"/>
</dbReference>
<comment type="caution">
    <text evidence="3">The sequence shown here is derived from an EMBL/GenBank/DDBJ whole genome shotgun (WGS) entry which is preliminary data.</text>
</comment>
<feature type="transmembrane region" description="Helical" evidence="1">
    <location>
        <begin position="138"/>
        <end position="155"/>
    </location>
</feature>
<dbReference type="InterPro" id="IPR007065">
    <property type="entry name" value="HPP"/>
</dbReference>
<keyword evidence="1" id="KW-0812">Transmembrane</keyword>
<protein>
    <recommendedName>
        <fullName evidence="2">HPP transmembrane region domain-containing protein</fullName>
    </recommendedName>
</protein>
<gene>
    <name evidence="3" type="ORF">CYY_007082</name>
</gene>
<dbReference type="Pfam" id="PF04982">
    <property type="entry name" value="TM_HPP"/>
    <property type="match status" value="1"/>
</dbReference>
<keyword evidence="1" id="KW-0472">Membrane</keyword>
<feature type="transmembrane region" description="Helical" evidence="1">
    <location>
        <begin position="109"/>
        <end position="126"/>
    </location>
</feature>
<dbReference type="PANTHER" id="PTHR33741">
    <property type="entry name" value="TRANSMEMBRANE PROTEIN DDB_G0269096-RELATED"/>
    <property type="match status" value="1"/>
</dbReference>
<keyword evidence="4" id="KW-1185">Reference proteome</keyword>
<feature type="transmembrane region" description="Helical" evidence="1">
    <location>
        <begin position="78"/>
        <end position="97"/>
    </location>
</feature>
<name>A0A8J4UR48_9MYCE</name>
<evidence type="ECO:0000313" key="3">
    <source>
        <dbReference type="EMBL" id="KAF2071611.1"/>
    </source>
</evidence>
<dbReference type="AlphaFoldDB" id="A0A8J4UR48"/>
<accession>A0A8J4UR48</accession>
<sequence>MEQQQEIELPTLKNKSIDEIDENEHQNISITINENLSTISNLKTNNNDNDDHDGHFKRYWKKWLGKERSPKMTSWDEMLFSFLGSVIGIGIVGTLHYHVLIGRGEEADLQMMIGSFAATAVIIYACGTSPLAQPRNLLLGHFVSAIIGVSLRHALKHVSLALASALAVSISIVVMQILKCLHPPGGATALIAVMSVTNYRWANYFFVFMPVTTGALIMLLVALVVNNLSPKRSYPIFWW</sequence>
<keyword evidence="1" id="KW-1133">Transmembrane helix</keyword>
<evidence type="ECO:0000259" key="2">
    <source>
        <dbReference type="Pfam" id="PF04982"/>
    </source>
</evidence>
<evidence type="ECO:0000256" key="1">
    <source>
        <dbReference type="SAM" id="Phobius"/>
    </source>
</evidence>
<organism evidence="3 4">
    <name type="scientific">Polysphondylium violaceum</name>
    <dbReference type="NCBI Taxonomy" id="133409"/>
    <lineage>
        <taxon>Eukaryota</taxon>
        <taxon>Amoebozoa</taxon>
        <taxon>Evosea</taxon>
        <taxon>Eumycetozoa</taxon>
        <taxon>Dictyostelia</taxon>
        <taxon>Dictyosteliales</taxon>
        <taxon>Dictyosteliaceae</taxon>
        <taxon>Polysphondylium</taxon>
    </lineage>
</organism>
<evidence type="ECO:0000313" key="4">
    <source>
        <dbReference type="Proteomes" id="UP000695562"/>
    </source>
</evidence>
<dbReference type="Proteomes" id="UP000695562">
    <property type="component" value="Unassembled WGS sequence"/>
</dbReference>
<feature type="domain" description="HPP transmembrane region" evidence="2">
    <location>
        <begin position="72"/>
        <end position="235"/>
    </location>
</feature>
<feature type="transmembrane region" description="Helical" evidence="1">
    <location>
        <begin position="201"/>
        <end position="225"/>
    </location>
</feature>
<dbReference type="PANTHER" id="PTHR33741:SF5">
    <property type="entry name" value="TRANSMEMBRANE PROTEIN DDB_G0269096-RELATED"/>
    <property type="match status" value="1"/>
</dbReference>
<proteinExistence type="predicted"/>
<feature type="transmembrane region" description="Helical" evidence="1">
    <location>
        <begin position="161"/>
        <end position="181"/>
    </location>
</feature>